<name>A0A2G9YB23_9BACT</name>
<feature type="non-terminal residue" evidence="2">
    <location>
        <position position="1"/>
    </location>
</feature>
<dbReference type="EMBL" id="PCRF01000122">
    <property type="protein sequence ID" value="PIP16382.1"/>
    <property type="molecule type" value="Genomic_DNA"/>
</dbReference>
<organism evidence="2 3">
    <name type="scientific">bacterium (Candidatus Ratteibacteria) CG23_combo_of_CG06-09_8_20_14_all_48_7</name>
    <dbReference type="NCBI Taxonomy" id="2014292"/>
    <lineage>
        <taxon>Bacteria</taxon>
        <taxon>Candidatus Ratteibacteria</taxon>
    </lineage>
</organism>
<dbReference type="Proteomes" id="UP000230392">
    <property type="component" value="Unassembled WGS sequence"/>
</dbReference>
<dbReference type="PANTHER" id="PTHR43566:SF2">
    <property type="entry name" value="DUF4143 DOMAIN-CONTAINING PROTEIN"/>
    <property type="match status" value="1"/>
</dbReference>
<dbReference type="PANTHER" id="PTHR43566">
    <property type="entry name" value="CONSERVED PROTEIN"/>
    <property type="match status" value="1"/>
</dbReference>
<proteinExistence type="predicted"/>
<dbReference type="SUPFAM" id="SSF52540">
    <property type="entry name" value="P-loop containing nucleoside triphosphate hydrolases"/>
    <property type="match status" value="1"/>
</dbReference>
<protein>
    <submittedName>
        <fullName evidence="2">ATPase</fullName>
    </submittedName>
</protein>
<feature type="non-terminal residue" evidence="2">
    <location>
        <position position="87"/>
    </location>
</feature>
<dbReference type="InterPro" id="IPR027417">
    <property type="entry name" value="P-loop_NTPase"/>
</dbReference>
<evidence type="ECO:0000313" key="2">
    <source>
        <dbReference type="EMBL" id="PIP16382.1"/>
    </source>
</evidence>
<sequence length="87" mass="9795">GDPESFLRSLKGKVIFDEIHRLFNPAELLKIAVDHLPNLKIVATGSATLQTSAKFRDALTGRKEEIHLTPMISEDLEDFGNTNLRHR</sequence>
<evidence type="ECO:0000313" key="3">
    <source>
        <dbReference type="Proteomes" id="UP000230392"/>
    </source>
</evidence>
<dbReference type="InterPro" id="IPR041682">
    <property type="entry name" value="AAA_14"/>
</dbReference>
<dbReference type="AlphaFoldDB" id="A0A2G9YB23"/>
<comment type="caution">
    <text evidence="2">The sequence shown here is derived from an EMBL/GenBank/DDBJ whole genome shotgun (WGS) entry which is preliminary data.</text>
</comment>
<feature type="domain" description="AAA" evidence="1">
    <location>
        <begin position="6"/>
        <end position="72"/>
    </location>
</feature>
<dbReference type="Pfam" id="PF13173">
    <property type="entry name" value="AAA_14"/>
    <property type="match status" value="1"/>
</dbReference>
<gene>
    <name evidence="2" type="ORF">COX46_02570</name>
</gene>
<reference evidence="2 3" key="1">
    <citation type="submission" date="2017-09" db="EMBL/GenBank/DDBJ databases">
        <title>Depth-based differentiation of microbial function through sediment-hosted aquifers and enrichment of novel symbionts in the deep terrestrial subsurface.</title>
        <authorList>
            <person name="Probst A.J."/>
            <person name="Ladd B."/>
            <person name="Jarett J.K."/>
            <person name="Geller-Mcgrath D.E."/>
            <person name="Sieber C.M."/>
            <person name="Emerson J.B."/>
            <person name="Anantharaman K."/>
            <person name="Thomas B.C."/>
            <person name="Malmstrom R."/>
            <person name="Stieglmeier M."/>
            <person name="Klingl A."/>
            <person name="Woyke T."/>
            <person name="Ryan C.M."/>
            <person name="Banfield J.F."/>
        </authorList>
    </citation>
    <scope>NUCLEOTIDE SEQUENCE [LARGE SCALE GENOMIC DNA]</scope>
    <source>
        <strain evidence="2">CG23_combo_of_CG06-09_8_20_14_all_48_7</strain>
    </source>
</reference>
<evidence type="ECO:0000259" key="1">
    <source>
        <dbReference type="Pfam" id="PF13173"/>
    </source>
</evidence>
<accession>A0A2G9YB23</accession>